<dbReference type="PIRSF" id="PIRSF028998">
    <property type="entry name" value="GINS_Psf2_subgr"/>
    <property type="match status" value="1"/>
</dbReference>
<dbReference type="GO" id="GO:0071162">
    <property type="term" value="C:CMG complex"/>
    <property type="evidence" value="ECO:0007669"/>
    <property type="project" value="UniProtKB-ARBA"/>
</dbReference>
<dbReference type="FunFam" id="3.40.5.50:FF:000001">
    <property type="entry name" value="DNA replication complex GINS protein PSF2"/>
    <property type="match status" value="1"/>
</dbReference>
<dbReference type="SUPFAM" id="SSF158573">
    <property type="entry name" value="GINS helical bundle-like"/>
    <property type="match status" value="1"/>
</dbReference>
<dbReference type="InterPro" id="IPR056784">
    <property type="entry name" value="PSF2_N"/>
</dbReference>
<gene>
    <name evidence="8" type="ORF">SNE40_008506</name>
</gene>
<sequence>MMDPAEVEFLAEKELVTIVPNFAQDKIFLIGGDIGPLNPGLPVQIPLWMAVNLKQRHKCRVVPPDWMDVEKLEDKKQEETDSKFFTPMPSKYYMEVTQILLKCATADIPRADDVRTLIKDIWDLRIAKLRSSIDTFIKSDATHAKLNHLTLMEINTVRSFLTLSLDQMHILRTNLTGGIKPTQD</sequence>
<evidence type="ECO:0000256" key="1">
    <source>
        <dbReference type="ARBA" id="ARBA00004123"/>
    </source>
</evidence>
<dbReference type="Proteomes" id="UP001347796">
    <property type="component" value="Unassembled WGS sequence"/>
</dbReference>
<evidence type="ECO:0000313" key="8">
    <source>
        <dbReference type="EMBL" id="KAK6186474.1"/>
    </source>
</evidence>
<dbReference type="EMBL" id="JAZGQO010000006">
    <property type="protein sequence ID" value="KAK6186474.1"/>
    <property type="molecule type" value="Genomic_DNA"/>
</dbReference>
<feature type="domain" description="GINS subunit" evidence="6">
    <location>
        <begin position="66"/>
        <end position="168"/>
    </location>
</feature>
<evidence type="ECO:0000313" key="9">
    <source>
        <dbReference type="Proteomes" id="UP001347796"/>
    </source>
</evidence>
<comment type="similarity">
    <text evidence="2 5">Belongs to the GINS2/PSF2 family.</text>
</comment>
<evidence type="ECO:0000256" key="2">
    <source>
        <dbReference type="ARBA" id="ARBA00010565"/>
    </source>
</evidence>
<dbReference type="AlphaFoldDB" id="A0AAN8K169"/>
<dbReference type="CDD" id="cd21694">
    <property type="entry name" value="GINS_B_Psf2"/>
    <property type="match status" value="1"/>
</dbReference>
<dbReference type="PANTHER" id="PTHR12772">
    <property type="entry name" value="DNA REPLICATION COMPLEX GINS PROTEIN PSF2"/>
    <property type="match status" value="1"/>
</dbReference>
<evidence type="ECO:0000259" key="6">
    <source>
        <dbReference type="Pfam" id="PF05916"/>
    </source>
</evidence>
<dbReference type="FunFam" id="1.20.58.1020:FF:000001">
    <property type="entry name" value="DNA replication complex GINS protein PSF2"/>
    <property type="match status" value="1"/>
</dbReference>
<organism evidence="8 9">
    <name type="scientific">Patella caerulea</name>
    <name type="common">Rayed Mediterranean limpet</name>
    <dbReference type="NCBI Taxonomy" id="87958"/>
    <lineage>
        <taxon>Eukaryota</taxon>
        <taxon>Metazoa</taxon>
        <taxon>Spiralia</taxon>
        <taxon>Lophotrochozoa</taxon>
        <taxon>Mollusca</taxon>
        <taxon>Gastropoda</taxon>
        <taxon>Patellogastropoda</taxon>
        <taxon>Patelloidea</taxon>
        <taxon>Patellidae</taxon>
        <taxon>Patella</taxon>
    </lineage>
</organism>
<dbReference type="Pfam" id="PF25005">
    <property type="entry name" value="PSF2_N"/>
    <property type="match status" value="1"/>
</dbReference>
<comment type="subcellular location">
    <subcellularLocation>
        <location evidence="1 5">Nucleus</location>
    </subcellularLocation>
</comment>
<keyword evidence="4 5" id="KW-0539">Nucleus</keyword>
<accession>A0AAN8K169</accession>
<protein>
    <recommendedName>
        <fullName evidence="5">DNA replication complex GINS protein PSF2</fullName>
    </recommendedName>
</protein>
<dbReference type="InterPro" id="IPR036224">
    <property type="entry name" value="GINS_bundle-like_dom_sf"/>
</dbReference>
<dbReference type="Gene3D" id="3.40.5.50">
    <property type="match status" value="1"/>
</dbReference>
<comment type="caution">
    <text evidence="8">The sequence shown here is derived from an EMBL/GenBank/DDBJ whole genome shotgun (WGS) entry which is preliminary data.</text>
</comment>
<keyword evidence="3 5" id="KW-0235">DNA replication</keyword>
<name>A0AAN8K169_PATCE</name>
<proteinExistence type="inferred from homology"/>
<evidence type="ECO:0000259" key="7">
    <source>
        <dbReference type="Pfam" id="PF25005"/>
    </source>
</evidence>
<dbReference type="GO" id="GO:0006260">
    <property type="term" value="P:DNA replication"/>
    <property type="evidence" value="ECO:0007669"/>
    <property type="project" value="UniProtKB-KW"/>
</dbReference>
<dbReference type="SUPFAM" id="SSF160059">
    <property type="entry name" value="PriA/YqbF domain"/>
    <property type="match status" value="1"/>
</dbReference>
<evidence type="ECO:0000256" key="3">
    <source>
        <dbReference type="ARBA" id="ARBA00022705"/>
    </source>
</evidence>
<comment type="subunit">
    <text evidence="5">Component of the GINS complex.</text>
</comment>
<evidence type="ECO:0000256" key="4">
    <source>
        <dbReference type="ARBA" id="ARBA00023242"/>
    </source>
</evidence>
<evidence type="ECO:0000256" key="5">
    <source>
        <dbReference type="PIRNR" id="PIRNR028998"/>
    </source>
</evidence>
<feature type="domain" description="DNA replication complex GINS protein PSF2 N-terminal" evidence="7">
    <location>
        <begin position="3"/>
        <end position="62"/>
    </location>
</feature>
<dbReference type="GO" id="GO:0000727">
    <property type="term" value="P:double-strand break repair via break-induced replication"/>
    <property type="evidence" value="ECO:0007669"/>
    <property type="project" value="TreeGrafter"/>
</dbReference>
<dbReference type="Pfam" id="PF05916">
    <property type="entry name" value="Sld5"/>
    <property type="match status" value="1"/>
</dbReference>
<reference evidence="8 9" key="1">
    <citation type="submission" date="2024-01" db="EMBL/GenBank/DDBJ databases">
        <title>The genome of the rayed Mediterranean limpet Patella caerulea (Linnaeus, 1758).</title>
        <authorList>
            <person name="Anh-Thu Weber A."/>
            <person name="Halstead-Nussloch G."/>
        </authorList>
    </citation>
    <scope>NUCLEOTIDE SEQUENCE [LARGE SCALE GENOMIC DNA]</scope>
    <source>
        <strain evidence="8">AATW-2023a</strain>
        <tissue evidence="8">Whole specimen</tissue>
    </source>
</reference>
<dbReference type="GO" id="GO:0000811">
    <property type="term" value="C:GINS complex"/>
    <property type="evidence" value="ECO:0007669"/>
    <property type="project" value="TreeGrafter"/>
</dbReference>
<dbReference type="CDD" id="cd11712">
    <property type="entry name" value="GINS_A_psf2"/>
    <property type="match status" value="1"/>
</dbReference>
<dbReference type="InterPro" id="IPR007257">
    <property type="entry name" value="GINS_Psf2"/>
</dbReference>
<dbReference type="Gene3D" id="1.20.58.1020">
    <property type="match status" value="1"/>
</dbReference>
<dbReference type="InterPro" id="IPR021151">
    <property type="entry name" value="GINS_A"/>
</dbReference>
<dbReference type="PANTHER" id="PTHR12772:SF0">
    <property type="entry name" value="DNA REPLICATION COMPLEX GINS PROTEIN PSF2"/>
    <property type="match status" value="1"/>
</dbReference>
<keyword evidence="9" id="KW-1185">Reference proteome</keyword>